<protein>
    <submittedName>
        <fullName evidence="1">(wild Malaysian banana) hypothetical protein</fullName>
    </submittedName>
</protein>
<evidence type="ECO:0000313" key="1">
    <source>
        <dbReference type="EMBL" id="CAG1847360.1"/>
    </source>
</evidence>
<accession>A0A8D7F904</accession>
<dbReference type="AlphaFoldDB" id="A0A8D7F904"/>
<organism evidence="1">
    <name type="scientific">Musa acuminata subsp. malaccensis</name>
    <name type="common">Wild banana</name>
    <name type="synonym">Musa malaccensis</name>
    <dbReference type="NCBI Taxonomy" id="214687"/>
    <lineage>
        <taxon>Eukaryota</taxon>
        <taxon>Viridiplantae</taxon>
        <taxon>Streptophyta</taxon>
        <taxon>Embryophyta</taxon>
        <taxon>Tracheophyta</taxon>
        <taxon>Spermatophyta</taxon>
        <taxon>Magnoliopsida</taxon>
        <taxon>Liliopsida</taxon>
        <taxon>Zingiberales</taxon>
        <taxon>Musaceae</taxon>
        <taxon>Musa</taxon>
    </lineage>
</organism>
<dbReference type="EMBL" id="HG996471">
    <property type="protein sequence ID" value="CAG1847360.1"/>
    <property type="molecule type" value="Genomic_DNA"/>
</dbReference>
<gene>
    <name evidence="1" type="ORF">GSMUA_171550.1</name>
</gene>
<reference evidence="1" key="1">
    <citation type="submission" date="2021-03" db="EMBL/GenBank/DDBJ databases">
        <authorList>
            <consortium name="Genoscope - CEA"/>
            <person name="William W."/>
        </authorList>
    </citation>
    <scope>NUCLEOTIDE SEQUENCE</scope>
    <source>
        <strain evidence="1">Doubled-haploid Pahang</strain>
    </source>
</reference>
<name>A0A8D7F904_MUSAM</name>
<sequence>MKLCLLRLKMVCRREGSGSDCRVINGCRAEMCTEGHWPQLI</sequence>
<proteinExistence type="predicted"/>